<feature type="compositionally biased region" description="Basic and acidic residues" evidence="1">
    <location>
        <begin position="156"/>
        <end position="165"/>
    </location>
</feature>
<feature type="compositionally biased region" description="Basic residues" evidence="1">
    <location>
        <begin position="50"/>
        <end position="77"/>
    </location>
</feature>
<sequence length="305" mass="34929">MRSVPVEETTFCDSMWACLLNDYGDEDQSLRTEVQPRDSRHRERSDGRQRRSSSRSVKGRGRRSSSRSVSKTRSRSKSRAESRDGHRRSSRRRGSSAQSRVSNQSKNRRRESFINDDDEDSESEHELDRIQTEQPVRPPPVEEMETQIPQAPSEANEIRDAREQVNDEPASERMPSAEKPRNMERKRPEKLTIDGGGDDSPRDTNCSRDSAPGRRDEAPPVLFRSIKNRYNPRSPSANSPRPSPRVLSPVSSPRSPSHLRVDSAEFNTIEDYQKKVLASRDKRSGRKFERIQAIRAKSSMTRADL</sequence>
<feature type="region of interest" description="Disordered" evidence="1">
    <location>
        <begin position="25"/>
        <end position="286"/>
    </location>
</feature>
<gene>
    <name evidence="2" type="ORF">CYCCA115_LOCUS12323</name>
</gene>
<feature type="compositionally biased region" description="Basic and acidic residues" evidence="1">
    <location>
        <begin position="175"/>
        <end position="192"/>
    </location>
</feature>
<dbReference type="Proteomes" id="UP001295423">
    <property type="component" value="Unassembled WGS sequence"/>
</dbReference>
<name>A0AAD2FQQ7_9STRA</name>
<feature type="compositionally biased region" description="Basic residues" evidence="1">
    <location>
        <begin position="85"/>
        <end position="94"/>
    </location>
</feature>
<feature type="compositionally biased region" description="Acidic residues" evidence="1">
    <location>
        <begin position="114"/>
        <end position="123"/>
    </location>
</feature>
<proteinExistence type="predicted"/>
<comment type="caution">
    <text evidence="2">The sequence shown here is derived from an EMBL/GenBank/DDBJ whole genome shotgun (WGS) entry which is preliminary data.</text>
</comment>
<feature type="compositionally biased region" description="Basic and acidic residues" evidence="1">
    <location>
        <begin position="199"/>
        <end position="218"/>
    </location>
</feature>
<protein>
    <submittedName>
        <fullName evidence="2">Uncharacterized protein</fullName>
    </submittedName>
</protein>
<evidence type="ECO:0000256" key="1">
    <source>
        <dbReference type="SAM" id="MobiDB-lite"/>
    </source>
</evidence>
<dbReference type="EMBL" id="CAKOGP040001759">
    <property type="protein sequence ID" value="CAJ1949903.1"/>
    <property type="molecule type" value="Genomic_DNA"/>
</dbReference>
<evidence type="ECO:0000313" key="3">
    <source>
        <dbReference type="Proteomes" id="UP001295423"/>
    </source>
</evidence>
<reference evidence="2" key="1">
    <citation type="submission" date="2023-08" db="EMBL/GenBank/DDBJ databases">
        <authorList>
            <person name="Audoor S."/>
            <person name="Bilcke G."/>
        </authorList>
    </citation>
    <scope>NUCLEOTIDE SEQUENCE</scope>
</reference>
<feature type="compositionally biased region" description="Basic and acidic residues" evidence="1">
    <location>
        <begin position="271"/>
        <end position="286"/>
    </location>
</feature>
<evidence type="ECO:0000313" key="2">
    <source>
        <dbReference type="EMBL" id="CAJ1949903.1"/>
    </source>
</evidence>
<accession>A0AAD2FQQ7</accession>
<feature type="compositionally biased region" description="Low complexity" evidence="1">
    <location>
        <begin position="228"/>
        <end position="258"/>
    </location>
</feature>
<dbReference type="AlphaFoldDB" id="A0AAD2FQQ7"/>
<keyword evidence="3" id="KW-1185">Reference proteome</keyword>
<feature type="compositionally biased region" description="Basic and acidic residues" evidence="1">
    <location>
        <begin position="28"/>
        <end position="49"/>
    </location>
</feature>
<organism evidence="2 3">
    <name type="scientific">Cylindrotheca closterium</name>
    <dbReference type="NCBI Taxonomy" id="2856"/>
    <lineage>
        <taxon>Eukaryota</taxon>
        <taxon>Sar</taxon>
        <taxon>Stramenopiles</taxon>
        <taxon>Ochrophyta</taxon>
        <taxon>Bacillariophyta</taxon>
        <taxon>Bacillariophyceae</taxon>
        <taxon>Bacillariophycidae</taxon>
        <taxon>Bacillariales</taxon>
        <taxon>Bacillariaceae</taxon>
        <taxon>Cylindrotheca</taxon>
    </lineage>
</organism>